<feature type="region of interest" description="Disordered" evidence="1">
    <location>
        <begin position="63"/>
        <end position="82"/>
    </location>
</feature>
<comment type="caution">
    <text evidence="2">The sequence shown here is derived from an EMBL/GenBank/DDBJ whole genome shotgun (WGS) entry which is preliminary data.</text>
</comment>
<feature type="non-terminal residue" evidence="2">
    <location>
        <position position="1"/>
    </location>
</feature>
<dbReference type="EMBL" id="WIXE01020174">
    <property type="protein sequence ID" value="KAK5969428.1"/>
    <property type="molecule type" value="Genomic_DNA"/>
</dbReference>
<reference evidence="2 3" key="1">
    <citation type="submission" date="2019-10" db="EMBL/GenBank/DDBJ databases">
        <title>Assembly and Annotation for the nematode Trichostrongylus colubriformis.</title>
        <authorList>
            <person name="Martin J."/>
        </authorList>
    </citation>
    <scope>NUCLEOTIDE SEQUENCE [LARGE SCALE GENOMIC DNA]</scope>
    <source>
        <strain evidence="2">G859</strain>
        <tissue evidence="2">Whole worm</tissue>
    </source>
</reference>
<feature type="region of interest" description="Disordered" evidence="1">
    <location>
        <begin position="8"/>
        <end position="50"/>
    </location>
</feature>
<evidence type="ECO:0000256" key="1">
    <source>
        <dbReference type="SAM" id="MobiDB-lite"/>
    </source>
</evidence>
<proteinExistence type="predicted"/>
<keyword evidence="3" id="KW-1185">Reference proteome</keyword>
<accession>A0AAN8FSP5</accession>
<name>A0AAN8FSP5_TRICO</name>
<gene>
    <name evidence="2" type="ORF">GCK32_001412</name>
</gene>
<dbReference type="AlphaFoldDB" id="A0AAN8FSP5"/>
<protein>
    <submittedName>
        <fullName evidence="2">Uncharacterized protein</fullName>
    </submittedName>
</protein>
<dbReference type="Proteomes" id="UP001331761">
    <property type="component" value="Unassembled WGS sequence"/>
</dbReference>
<evidence type="ECO:0000313" key="2">
    <source>
        <dbReference type="EMBL" id="KAK5969428.1"/>
    </source>
</evidence>
<feature type="compositionally biased region" description="Basic and acidic residues" evidence="1">
    <location>
        <begin position="11"/>
        <end position="35"/>
    </location>
</feature>
<organism evidence="2 3">
    <name type="scientific">Trichostrongylus colubriformis</name>
    <name type="common">Black scour worm</name>
    <dbReference type="NCBI Taxonomy" id="6319"/>
    <lineage>
        <taxon>Eukaryota</taxon>
        <taxon>Metazoa</taxon>
        <taxon>Ecdysozoa</taxon>
        <taxon>Nematoda</taxon>
        <taxon>Chromadorea</taxon>
        <taxon>Rhabditida</taxon>
        <taxon>Rhabditina</taxon>
        <taxon>Rhabditomorpha</taxon>
        <taxon>Strongyloidea</taxon>
        <taxon>Trichostrongylidae</taxon>
        <taxon>Trichostrongylus</taxon>
    </lineage>
</organism>
<evidence type="ECO:0000313" key="3">
    <source>
        <dbReference type="Proteomes" id="UP001331761"/>
    </source>
</evidence>
<sequence length="82" mass="9547">KCIPLLQARGLRNEVADSSRNPDRDIRDNRSENANKSENMVIRNKMNDDGRVIDEVAERAGDQVEQLREKVEQQDDERKRVL</sequence>